<evidence type="ECO:0000256" key="1">
    <source>
        <dbReference type="ARBA" id="ARBA00004571"/>
    </source>
</evidence>
<dbReference type="PROSITE" id="PS52016">
    <property type="entry name" value="TONB_DEPENDENT_REC_3"/>
    <property type="match status" value="1"/>
</dbReference>
<comment type="subcellular location">
    <subcellularLocation>
        <location evidence="1 14">Cell outer membrane</location>
        <topology evidence="1 14">Multi-pass membrane protein</topology>
    </subcellularLocation>
</comment>
<dbReference type="FunFam" id="2.170.130.10:FF:000001">
    <property type="entry name" value="Catecholate siderophore TonB-dependent receptor"/>
    <property type="match status" value="1"/>
</dbReference>
<dbReference type="GO" id="GO:0015344">
    <property type="term" value="F:siderophore uptake transmembrane transporter activity"/>
    <property type="evidence" value="ECO:0007669"/>
    <property type="project" value="TreeGrafter"/>
</dbReference>
<keyword evidence="8" id="KW-0408">Iron</keyword>
<evidence type="ECO:0000256" key="8">
    <source>
        <dbReference type="ARBA" id="ARBA00023004"/>
    </source>
</evidence>
<evidence type="ECO:0000256" key="14">
    <source>
        <dbReference type="PROSITE-ProRule" id="PRU01360"/>
    </source>
</evidence>
<dbReference type="PANTHER" id="PTHR32552:SF68">
    <property type="entry name" value="FERRICHROME OUTER MEMBRANE TRANSPORTER_PHAGE RECEPTOR"/>
    <property type="match status" value="1"/>
</dbReference>
<dbReference type="GO" id="GO:0015891">
    <property type="term" value="P:siderophore transport"/>
    <property type="evidence" value="ECO:0007669"/>
    <property type="project" value="InterPro"/>
</dbReference>
<comment type="caution">
    <text evidence="18">The sequence shown here is derived from an EMBL/GenBank/DDBJ whole genome shotgun (WGS) entry which is preliminary data.</text>
</comment>
<evidence type="ECO:0000256" key="9">
    <source>
        <dbReference type="ARBA" id="ARBA00023065"/>
    </source>
</evidence>
<dbReference type="Pfam" id="PF00593">
    <property type="entry name" value="TonB_dep_Rec_b-barrel"/>
    <property type="match status" value="1"/>
</dbReference>
<keyword evidence="7 16" id="KW-0732">Signal</keyword>
<keyword evidence="19" id="KW-1185">Reference proteome</keyword>
<name>A0A7Y9LQ73_9BURK</name>
<dbReference type="Gene3D" id="2.170.130.10">
    <property type="entry name" value="TonB-dependent receptor, plug domain"/>
    <property type="match status" value="1"/>
</dbReference>
<evidence type="ECO:0000259" key="17">
    <source>
        <dbReference type="SMART" id="SM00965"/>
    </source>
</evidence>
<evidence type="ECO:0000313" key="18">
    <source>
        <dbReference type="EMBL" id="NYE85605.1"/>
    </source>
</evidence>
<organism evidence="18 19">
    <name type="scientific">Pigmentiphaga litoralis</name>
    <dbReference type="NCBI Taxonomy" id="516702"/>
    <lineage>
        <taxon>Bacteria</taxon>
        <taxon>Pseudomonadati</taxon>
        <taxon>Pseudomonadota</taxon>
        <taxon>Betaproteobacteria</taxon>
        <taxon>Burkholderiales</taxon>
        <taxon>Alcaligenaceae</taxon>
        <taxon>Pigmentiphaga</taxon>
    </lineage>
</organism>
<comment type="similarity">
    <text evidence="2 14 15">Belongs to the TonB-dependent receptor family.</text>
</comment>
<keyword evidence="13 14" id="KW-0998">Cell outer membrane</keyword>
<feature type="signal peptide" evidence="16">
    <location>
        <begin position="1"/>
        <end position="32"/>
    </location>
</feature>
<evidence type="ECO:0000256" key="11">
    <source>
        <dbReference type="ARBA" id="ARBA00023136"/>
    </source>
</evidence>
<keyword evidence="12 18" id="KW-0675">Receptor</keyword>
<accession>A0A7Y9LQ73</accession>
<dbReference type="NCBIfam" id="TIGR01783">
    <property type="entry name" value="TonB-siderophor"/>
    <property type="match status" value="1"/>
</dbReference>
<evidence type="ECO:0000256" key="2">
    <source>
        <dbReference type="ARBA" id="ARBA00009810"/>
    </source>
</evidence>
<keyword evidence="4 14" id="KW-1134">Transmembrane beta strand</keyword>
<dbReference type="InterPro" id="IPR011662">
    <property type="entry name" value="Secretin/TonB_short_N"/>
</dbReference>
<sequence length="818" mass="88120">MKSSLNSLSPRAGASTAWLLAITLWPTAQTMAATADAVAADRVAAPLASPASAFGTTAIASPSRTATFDIPALPLPAALALFSRQSGAQLVYAPALVDGRNGRAVQGTLSIDAALSDLVRGAGLVVHRRGSTLTLEVAPSQLREVSVSAPAEDAYGPVSGYVARRSATATKTDTPLLETPQSISVVGADEMALRKSDSLSDAVGYVPSIVAQPNGFARLTDDYNVRGFDAGARTGSILRDGMKLQAAQFDGGQEPYGLERVELLRGASSVLYGQLSPGGLINTVSKRPTADPLHEINLQLGSHGRKQLSTDHGGRLNDDGSLTYRLTALVRRSDTQVDPVQDNKLYIAPALTWRPSAATSITLLTSYQKIDTRLVAPMDYNTTIFSSRPGPKIGYRQFTGERDYDNYDGRMTTAGYVAEHRFASGVLLRHALRAYRSDVDYRYLTPRTISGSSLARRYDTRFDDSRGTTSDTNVQWTGRSGLWESTLLGGVDVYRKDYSAHRFTGNAPALPLNGPSMSRLPTVTSVDSGSELVSLQKGVYAQGQFKFDDKWVLVAGGRYDWADSKTTVYQTGARTDQDDRKFSGRLGLVRTFDNGVAPYVSFSQSFFPTTSGSARPGTGPFKPTVGEQFEAGVRYQPVGSKTLLSAALYQLTQKNVVTDDPADSRYDVQRGKVRSRGLELEARATLAPGLQVIAAYNYTDARTTADTDPAVVGTATQGVPRHTASVWADYRLGMLGLPAARVAAGVRYLGPLTTAASASERRTPGYTLVDATFTYDLDAHWQLGMRAQNLFDKQYLYCSGTCRYGDRLTVMGTASYRW</sequence>
<proteinExistence type="inferred from homology"/>
<feature type="domain" description="Secretin/TonB short N-terminal" evidence="17">
    <location>
        <begin position="88"/>
        <end position="138"/>
    </location>
</feature>
<gene>
    <name evidence="18" type="ORF">FHW18_004912</name>
</gene>
<evidence type="ECO:0000256" key="7">
    <source>
        <dbReference type="ARBA" id="ARBA00022729"/>
    </source>
</evidence>
<dbReference type="EMBL" id="JACBYR010000002">
    <property type="protein sequence ID" value="NYE85605.1"/>
    <property type="molecule type" value="Genomic_DNA"/>
</dbReference>
<dbReference type="SMART" id="SM00965">
    <property type="entry name" value="STN"/>
    <property type="match status" value="1"/>
</dbReference>
<dbReference type="InterPro" id="IPR012910">
    <property type="entry name" value="Plug_dom"/>
</dbReference>
<dbReference type="Gene3D" id="3.55.50.30">
    <property type="match status" value="1"/>
</dbReference>
<keyword evidence="5" id="KW-0410">Iron transport</keyword>
<evidence type="ECO:0000256" key="13">
    <source>
        <dbReference type="ARBA" id="ARBA00023237"/>
    </source>
</evidence>
<keyword evidence="11 14" id="KW-0472">Membrane</keyword>
<evidence type="ECO:0000256" key="4">
    <source>
        <dbReference type="ARBA" id="ARBA00022452"/>
    </source>
</evidence>
<evidence type="ECO:0000313" key="19">
    <source>
        <dbReference type="Proteomes" id="UP000542125"/>
    </source>
</evidence>
<dbReference type="InterPro" id="IPR037066">
    <property type="entry name" value="Plug_dom_sf"/>
</dbReference>
<feature type="chain" id="PRO_5030898095" evidence="16">
    <location>
        <begin position="33"/>
        <end position="818"/>
    </location>
</feature>
<reference evidence="18 19" key="1">
    <citation type="submission" date="2020-07" db="EMBL/GenBank/DDBJ databases">
        <title>Genomic Encyclopedia of Type Strains, Phase IV (KMG-V): Genome sequencing to study the core and pangenomes of soil and plant-associated prokaryotes.</title>
        <authorList>
            <person name="Whitman W."/>
        </authorList>
    </citation>
    <scope>NUCLEOTIDE SEQUENCE [LARGE SCALE GENOMIC DNA]</scope>
    <source>
        <strain evidence="18 19">SAS40</strain>
    </source>
</reference>
<protein>
    <submittedName>
        <fullName evidence="18">Iron complex outermembrane receptor protein</fullName>
    </submittedName>
</protein>
<evidence type="ECO:0000256" key="10">
    <source>
        <dbReference type="ARBA" id="ARBA00023077"/>
    </source>
</evidence>
<dbReference type="Gene3D" id="2.40.170.20">
    <property type="entry name" value="TonB-dependent receptor, beta-barrel domain"/>
    <property type="match status" value="1"/>
</dbReference>
<evidence type="ECO:0000256" key="12">
    <source>
        <dbReference type="ARBA" id="ARBA00023170"/>
    </source>
</evidence>
<evidence type="ECO:0000256" key="5">
    <source>
        <dbReference type="ARBA" id="ARBA00022496"/>
    </source>
</evidence>
<dbReference type="Proteomes" id="UP000542125">
    <property type="component" value="Unassembled WGS sequence"/>
</dbReference>
<dbReference type="Pfam" id="PF07715">
    <property type="entry name" value="Plug"/>
    <property type="match status" value="1"/>
</dbReference>
<dbReference type="SUPFAM" id="SSF56935">
    <property type="entry name" value="Porins"/>
    <property type="match status" value="1"/>
</dbReference>
<dbReference type="AlphaFoldDB" id="A0A7Y9LQ73"/>
<dbReference type="RefSeq" id="WP_179589666.1">
    <property type="nucleotide sequence ID" value="NZ_JACBYR010000002.1"/>
</dbReference>
<evidence type="ECO:0000256" key="16">
    <source>
        <dbReference type="SAM" id="SignalP"/>
    </source>
</evidence>
<dbReference type="CDD" id="cd01347">
    <property type="entry name" value="ligand_gated_channel"/>
    <property type="match status" value="1"/>
</dbReference>
<dbReference type="GO" id="GO:0038023">
    <property type="term" value="F:signaling receptor activity"/>
    <property type="evidence" value="ECO:0007669"/>
    <property type="project" value="InterPro"/>
</dbReference>
<dbReference type="InterPro" id="IPR010105">
    <property type="entry name" value="TonB_sidphr_rcpt"/>
</dbReference>
<evidence type="ECO:0000256" key="15">
    <source>
        <dbReference type="RuleBase" id="RU003357"/>
    </source>
</evidence>
<keyword evidence="10 15" id="KW-0798">TonB box</keyword>
<evidence type="ECO:0000256" key="6">
    <source>
        <dbReference type="ARBA" id="ARBA00022692"/>
    </source>
</evidence>
<evidence type="ECO:0000256" key="3">
    <source>
        <dbReference type="ARBA" id="ARBA00022448"/>
    </source>
</evidence>
<dbReference type="GO" id="GO:0009279">
    <property type="term" value="C:cell outer membrane"/>
    <property type="evidence" value="ECO:0007669"/>
    <property type="project" value="UniProtKB-SubCell"/>
</dbReference>
<keyword evidence="6 14" id="KW-0812">Transmembrane</keyword>
<keyword evidence="9" id="KW-0406">Ion transport</keyword>
<keyword evidence="3 14" id="KW-0813">Transport</keyword>
<dbReference type="InterPro" id="IPR000531">
    <property type="entry name" value="Beta-barrel_TonB"/>
</dbReference>
<dbReference type="InterPro" id="IPR039426">
    <property type="entry name" value="TonB-dep_rcpt-like"/>
</dbReference>
<dbReference type="PANTHER" id="PTHR32552">
    <property type="entry name" value="FERRICHROME IRON RECEPTOR-RELATED"/>
    <property type="match status" value="1"/>
</dbReference>
<dbReference type="InterPro" id="IPR036942">
    <property type="entry name" value="Beta-barrel_TonB_sf"/>
</dbReference>